<proteinExistence type="predicted"/>
<accession>A0A3M7Q2F2</accession>
<organism evidence="1 2">
    <name type="scientific">Brachionus plicatilis</name>
    <name type="common">Marine rotifer</name>
    <name type="synonym">Brachionus muelleri</name>
    <dbReference type="NCBI Taxonomy" id="10195"/>
    <lineage>
        <taxon>Eukaryota</taxon>
        <taxon>Metazoa</taxon>
        <taxon>Spiralia</taxon>
        <taxon>Gnathifera</taxon>
        <taxon>Rotifera</taxon>
        <taxon>Eurotatoria</taxon>
        <taxon>Monogononta</taxon>
        <taxon>Pseudotrocha</taxon>
        <taxon>Ploima</taxon>
        <taxon>Brachionidae</taxon>
        <taxon>Brachionus</taxon>
    </lineage>
</organism>
<dbReference type="EMBL" id="REGN01007767">
    <property type="protein sequence ID" value="RNA05339.1"/>
    <property type="molecule type" value="Genomic_DNA"/>
</dbReference>
<comment type="caution">
    <text evidence="1">The sequence shown here is derived from an EMBL/GenBank/DDBJ whole genome shotgun (WGS) entry which is preliminary data.</text>
</comment>
<dbReference type="AlphaFoldDB" id="A0A3M7Q2F2"/>
<evidence type="ECO:0000313" key="1">
    <source>
        <dbReference type="EMBL" id="RNA05339.1"/>
    </source>
</evidence>
<sequence>MCIIKLHFKCDWNNIKILCNFRLKNKNILNMYSFKKRAKKTRGLSSILKKFCFEVFLLMKSSFCWRIEVALPKWLDFSTLSEF</sequence>
<dbReference type="Proteomes" id="UP000276133">
    <property type="component" value="Unassembled WGS sequence"/>
</dbReference>
<name>A0A3M7Q2F2_BRAPC</name>
<reference evidence="1 2" key="1">
    <citation type="journal article" date="2018" name="Sci. Rep.">
        <title>Genomic signatures of local adaptation to the degree of environmental predictability in rotifers.</title>
        <authorList>
            <person name="Franch-Gras L."/>
            <person name="Hahn C."/>
            <person name="Garcia-Roger E.M."/>
            <person name="Carmona M.J."/>
            <person name="Serra M."/>
            <person name="Gomez A."/>
        </authorList>
    </citation>
    <scope>NUCLEOTIDE SEQUENCE [LARGE SCALE GENOMIC DNA]</scope>
    <source>
        <strain evidence="1">HYR1</strain>
    </source>
</reference>
<protein>
    <submittedName>
        <fullName evidence="1">Uncharacterized protein</fullName>
    </submittedName>
</protein>
<evidence type="ECO:0000313" key="2">
    <source>
        <dbReference type="Proteomes" id="UP000276133"/>
    </source>
</evidence>
<gene>
    <name evidence="1" type="ORF">BpHYR1_052000</name>
</gene>
<keyword evidence="2" id="KW-1185">Reference proteome</keyword>